<gene>
    <name evidence="8 13" type="primary">aroQ</name>
    <name evidence="13" type="ORF">GOM49_01530</name>
</gene>
<dbReference type="GO" id="GO:0003855">
    <property type="term" value="F:3-dehydroquinate dehydratase activity"/>
    <property type="evidence" value="ECO:0007669"/>
    <property type="project" value="UniProtKB-UniRule"/>
</dbReference>
<evidence type="ECO:0000256" key="1">
    <source>
        <dbReference type="ARBA" id="ARBA00001864"/>
    </source>
</evidence>
<feature type="transmembrane region" description="Helical" evidence="12">
    <location>
        <begin position="113"/>
        <end position="138"/>
    </location>
</feature>
<evidence type="ECO:0000256" key="4">
    <source>
        <dbReference type="ARBA" id="ARBA00011193"/>
    </source>
</evidence>
<name>A0A6I6EZH6_9CLOT</name>
<feature type="binding site" evidence="8 10">
    <location>
        <begin position="99"/>
        <end position="100"/>
    </location>
    <ligand>
        <name>substrate</name>
    </ligand>
</feature>
<evidence type="ECO:0000256" key="6">
    <source>
        <dbReference type="ARBA" id="ARBA00023141"/>
    </source>
</evidence>
<evidence type="ECO:0000256" key="7">
    <source>
        <dbReference type="ARBA" id="ARBA00023239"/>
    </source>
</evidence>
<dbReference type="PIRSF" id="PIRSF001399">
    <property type="entry name" value="DHquinase_II"/>
    <property type="match status" value="1"/>
</dbReference>
<keyword evidence="6 8" id="KW-0057">Aromatic amino acid biosynthesis</keyword>
<organism evidence="13 14">
    <name type="scientific">Clostridium bovifaecis</name>
    <dbReference type="NCBI Taxonomy" id="2184719"/>
    <lineage>
        <taxon>Bacteria</taxon>
        <taxon>Bacillati</taxon>
        <taxon>Bacillota</taxon>
        <taxon>Clostridia</taxon>
        <taxon>Eubacteriales</taxon>
        <taxon>Clostridiaceae</taxon>
        <taxon>Clostridium</taxon>
    </lineage>
</organism>
<dbReference type="SUPFAM" id="SSF52304">
    <property type="entry name" value="Type II 3-dehydroquinate dehydratase"/>
    <property type="match status" value="1"/>
</dbReference>
<reference evidence="13 14" key="1">
    <citation type="submission" date="2019-12" db="EMBL/GenBank/DDBJ databases">
        <title>Genome sequenceing of Clostridium bovifaecis.</title>
        <authorList>
            <person name="Yao Y."/>
        </authorList>
    </citation>
    <scope>NUCLEOTIDE SEQUENCE [LARGE SCALE GENOMIC DNA]</scope>
    <source>
        <strain evidence="13 14">BXX</strain>
    </source>
</reference>
<comment type="similarity">
    <text evidence="3 8">Belongs to the type-II 3-dehydroquinase family.</text>
</comment>
<evidence type="ECO:0000256" key="10">
    <source>
        <dbReference type="PIRSR" id="PIRSR001399-2"/>
    </source>
</evidence>
<feature type="binding site" evidence="8 10">
    <location>
        <position position="85"/>
    </location>
    <ligand>
        <name>substrate</name>
    </ligand>
</feature>
<feature type="active site" description="Proton acceptor" evidence="8 9">
    <location>
        <position position="22"/>
    </location>
</feature>
<dbReference type="Pfam" id="PF01220">
    <property type="entry name" value="DHquinase_II"/>
    <property type="match status" value="1"/>
</dbReference>
<accession>A0A6I6EZH6</accession>
<dbReference type="GO" id="GO:0009423">
    <property type="term" value="P:chorismate biosynthetic process"/>
    <property type="evidence" value="ECO:0007669"/>
    <property type="project" value="UniProtKB-UniRule"/>
</dbReference>
<dbReference type="InterPro" id="IPR001874">
    <property type="entry name" value="DHquinase_II"/>
</dbReference>
<dbReference type="UniPathway" id="UPA00053">
    <property type="reaction ID" value="UER00086"/>
</dbReference>
<dbReference type="AlphaFoldDB" id="A0A6I6EZH6"/>
<feature type="binding site" evidence="8 10">
    <location>
        <position position="72"/>
    </location>
    <ligand>
        <name>substrate</name>
    </ligand>
</feature>
<feature type="binding site" evidence="8 10">
    <location>
        <position position="78"/>
    </location>
    <ligand>
        <name>substrate</name>
    </ligand>
</feature>
<dbReference type="CDD" id="cd00466">
    <property type="entry name" value="DHQase_II"/>
    <property type="match status" value="1"/>
</dbReference>
<dbReference type="PANTHER" id="PTHR21272:SF3">
    <property type="entry name" value="CATABOLIC 3-DEHYDROQUINASE"/>
    <property type="match status" value="1"/>
</dbReference>
<evidence type="ECO:0000256" key="3">
    <source>
        <dbReference type="ARBA" id="ARBA00011037"/>
    </source>
</evidence>
<dbReference type="EMBL" id="CP046522">
    <property type="protein sequence ID" value="QGU93987.1"/>
    <property type="molecule type" value="Genomic_DNA"/>
</dbReference>
<keyword evidence="12" id="KW-0812">Transmembrane</keyword>
<dbReference type="GO" id="GO:0008652">
    <property type="term" value="P:amino acid biosynthetic process"/>
    <property type="evidence" value="ECO:0007669"/>
    <property type="project" value="UniProtKB-KW"/>
</dbReference>
<dbReference type="NCBIfam" id="TIGR01088">
    <property type="entry name" value="aroQ"/>
    <property type="match status" value="1"/>
</dbReference>
<dbReference type="InterPro" id="IPR036441">
    <property type="entry name" value="DHquinase_II_sf"/>
</dbReference>
<dbReference type="PROSITE" id="PS01029">
    <property type="entry name" value="DEHYDROQUINASE_II"/>
    <property type="match status" value="1"/>
</dbReference>
<comment type="catalytic activity">
    <reaction evidence="1 8">
        <text>3-dehydroquinate = 3-dehydroshikimate + H2O</text>
        <dbReference type="Rhea" id="RHEA:21096"/>
        <dbReference type="ChEBI" id="CHEBI:15377"/>
        <dbReference type="ChEBI" id="CHEBI:16630"/>
        <dbReference type="ChEBI" id="CHEBI:32364"/>
        <dbReference type="EC" id="4.2.1.10"/>
    </reaction>
</comment>
<sequence>MKILVINGPNINMLGIREKHIYGTTTYEDLCRYIREESKSLAEVNIVQSNIEGELINYIQGAYGDYDGIVMNPGAYTHYSIAIYDALVAVQIPTVEVHISNIHKREEFRHKSVTAAACLGQISGFGIYGYIMGIMALINNKKSN</sequence>
<keyword evidence="14" id="KW-1185">Reference proteome</keyword>
<dbReference type="GO" id="GO:0019631">
    <property type="term" value="P:quinate catabolic process"/>
    <property type="evidence" value="ECO:0007669"/>
    <property type="project" value="TreeGrafter"/>
</dbReference>
<evidence type="ECO:0000256" key="12">
    <source>
        <dbReference type="SAM" id="Phobius"/>
    </source>
</evidence>
<keyword evidence="7 8" id="KW-0456">Lyase</keyword>
<dbReference type="InterPro" id="IPR018509">
    <property type="entry name" value="DHquinase_II_CS"/>
</dbReference>
<dbReference type="PANTHER" id="PTHR21272">
    <property type="entry name" value="CATABOLIC 3-DEHYDROQUINASE"/>
    <property type="match status" value="1"/>
</dbReference>
<keyword evidence="12" id="KW-1133">Transmembrane helix</keyword>
<dbReference type="NCBIfam" id="NF003806">
    <property type="entry name" value="PRK05395.1-3"/>
    <property type="match status" value="1"/>
</dbReference>
<proteinExistence type="inferred from homology"/>
<dbReference type="GO" id="GO:0009073">
    <property type="term" value="P:aromatic amino acid family biosynthetic process"/>
    <property type="evidence" value="ECO:0007669"/>
    <property type="project" value="UniProtKB-KW"/>
</dbReference>
<dbReference type="NCBIfam" id="NF003807">
    <property type="entry name" value="PRK05395.1-4"/>
    <property type="match status" value="1"/>
</dbReference>
<evidence type="ECO:0000313" key="13">
    <source>
        <dbReference type="EMBL" id="QGU93987.1"/>
    </source>
</evidence>
<comment type="subunit">
    <text evidence="4 8">Homododecamer.</text>
</comment>
<feature type="site" description="Transition state stabilizer" evidence="8 11">
    <location>
        <position position="17"/>
    </location>
</feature>
<evidence type="ECO:0000256" key="5">
    <source>
        <dbReference type="ARBA" id="ARBA00012060"/>
    </source>
</evidence>
<evidence type="ECO:0000256" key="2">
    <source>
        <dbReference type="ARBA" id="ARBA00004902"/>
    </source>
</evidence>
<dbReference type="Gene3D" id="3.40.50.9100">
    <property type="entry name" value="Dehydroquinase, class II"/>
    <property type="match status" value="1"/>
</dbReference>
<protein>
    <recommendedName>
        <fullName evidence="5 8">3-dehydroquinate dehydratase</fullName>
        <shortName evidence="8">3-dehydroquinase</shortName>
        <ecNumber evidence="5 8">4.2.1.10</ecNumber>
    </recommendedName>
    <alternativeName>
        <fullName evidence="8">Type II DHQase</fullName>
    </alternativeName>
</protein>
<dbReference type="NCBIfam" id="NF003805">
    <property type="entry name" value="PRK05395.1-2"/>
    <property type="match status" value="1"/>
</dbReference>
<evidence type="ECO:0000313" key="14">
    <source>
        <dbReference type="Proteomes" id="UP000422764"/>
    </source>
</evidence>
<dbReference type="EC" id="4.2.1.10" evidence="5 8"/>
<dbReference type="HAMAP" id="MF_00169">
    <property type="entry name" value="AroQ"/>
    <property type="match status" value="1"/>
</dbReference>
<comment type="function">
    <text evidence="8">Catalyzes a trans-dehydration via an enolate intermediate.</text>
</comment>
<keyword evidence="8" id="KW-0028">Amino-acid biosynthesis</keyword>
<evidence type="ECO:0000256" key="9">
    <source>
        <dbReference type="PIRSR" id="PIRSR001399-1"/>
    </source>
</evidence>
<comment type="pathway">
    <text evidence="2 8">Metabolic intermediate biosynthesis; chorismate biosynthesis; chorismate from D-erythrose 4-phosphate and phosphoenolpyruvate: step 3/7.</text>
</comment>
<feature type="active site" description="Proton donor" evidence="8 9">
    <location>
        <position position="98"/>
    </location>
</feature>
<feature type="binding site" evidence="8 10">
    <location>
        <position position="109"/>
    </location>
    <ligand>
        <name>substrate</name>
    </ligand>
</feature>
<dbReference type="Proteomes" id="UP000422764">
    <property type="component" value="Chromosome"/>
</dbReference>
<keyword evidence="12" id="KW-0472">Membrane</keyword>
<evidence type="ECO:0000256" key="8">
    <source>
        <dbReference type="HAMAP-Rule" id="MF_00169"/>
    </source>
</evidence>
<evidence type="ECO:0000256" key="11">
    <source>
        <dbReference type="PIRSR" id="PIRSR001399-3"/>
    </source>
</evidence>